<evidence type="ECO:0000313" key="2">
    <source>
        <dbReference type="Proteomes" id="UP000281553"/>
    </source>
</evidence>
<name>A0A3P6TR54_DIBLA</name>
<gene>
    <name evidence="1" type="ORF">DILT_LOCUS3762</name>
</gene>
<dbReference type="AlphaFoldDB" id="A0A3P6TR54"/>
<dbReference type="EMBL" id="UYRU01044217">
    <property type="protein sequence ID" value="VDK85813.1"/>
    <property type="molecule type" value="Genomic_DNA"/>
</dbReference>
<organism evidence="1 2">
    <name type="scientific">Dibothriocephalus latus</name>
    <name type="common">Fish tapeworm</name>
    <name type="synonym">Diphyllobothrium latum</name>
    <dbReference type="NCBI Taxonomy" id="60516"/>
    <lineage>
        <taxon>Eukaryota</taxon>
        <taxon>Metazoa</taxon>
        <taxon>Spiralia</taxon>
        <taxon>Lophotrochozoa</taxon>
        <taxon>Platyhelminthes</taxon>
        <taxon>Cestoda</taxon>
        <taxon>Eucestoda</taxon>
        <taxon>Diphyllobothriidea</taxon>
        <taxon>Diphyllobothriidae</taxon>
        <taxon>Dibothriocephalus</taxon>
    </lineage>
</organism>
<accession>A0A3P6TR54</accession>
<reference evidence="1 2" key="1">
    <citation type="submission" date="2018-11" db="EMBL/GenBank/DDBJ databases">
        <authorList>
            <consortium name="Pathogen Informatics"/>
        </authorList>
    </citation>
    <scope>NUCLEOTIDE SEQUENCE [LARGE SCALE GENOMIC DNA]</scope>
</reference>
<keyword evidence="2" id="KW-1185">Reference proteome</keyword>
<protein>
    <submittedName>
        <fullName evidence="1">Uncharacterized protein</fullName>
    </submittedName>
</protein>
<sequence length="115" mass="12819">MLANQGFRKVAVTCGRQRCGPNGTPNKHCMSVFSKVCQSDTAHSGGLEDSSAFKQFNGQPFKKKNGCRCLRFSGRGKLEETGEECRFSWVEPRGAGMIFREQRHETAVLSSTKRQ</sequence>
<dbReference type="Proteomes" id="UP000281553">
    <property type="component" value="Unassembled WGS sequence"/>
</dbReference>
<evidence type="ECO:0000313" key="1">
    <source>
        <dbReference type="EMBL" id="VDK85813.1"/>
    </source>
</evidence>
<proteinExistence type="predicted"/>